<dbReference type="InterPro" id="IPR053781">
    <property type="entry name" value="F-box_AtFBL13-like"/>
</dbReference>
<feature type="domain" description="F-box" evidence="1">
    <location>
        <begin position="8"/>
        <end position="61"/>
    </location>
</feature>
<organism evidence="2 3">
    <name type="scientific">Trifolium subterraneum</name>
    <name type="common">Subterranean clover</name>
    <dbReference type="NCBI Taxonomy" id="3900"/>
    <lineage>
        <taxon>Eukaryota</taxon>
        <taxon>Viridiplantae</taxon>
        <taxon>Streptophyta</taxon>
        <taxon>Embryophyta</taxon>
        <taxon>Tracheophyta</taxon>
        <taxon>Spermatophyta</taxon>
        <taxon>Magnoliopsida</taxon>
        <taxon>eudicotyledons</taxon>
        <taxon>Gunneridae</taxon>
        <taxon>Pentapetalae</taxon>
        <taxon>rosids</taxon>
        <taxon>fabids</taxon>
        <taxon>Fabales</taxon>
        <taxon>Fabaceae</taxon>
        <taxon>Papilionoideae</taxon>
        <taxon>50 kb inversion clade</taxon>
        <taxon>NPAAA clade</taxon>
        <taxon>Hologalegina</taxon>
        <taxon>IRL clade</taxon>
        <taxon>Trifolieae</taxon>
        <taxon>Trifolium</taxon>
    </lineage>
</organism>
<dbReference type="Gene3D" id="3.80.10.10">
    <property type="entry name" value="Ribonuclease Inhibitor"/>
    <property type="match status" value="1"/>
</dbReference>
<dbReference type="PANTHER" id="PTHR31900">
    <property type="entry name" value="F-BOX/RNI SUPERFAMILY PROTEIN-RELATED"/>
    <property type="match status" value="1"/>
</dbReference>
<proteinExistence type="predicted"/>
<evidence type="ECO:0000313" key="2">
    <source>
        <dbReference type="EMBL" id="GAU44398.1"/>
    </source>
</evidence>
<sequence length="351" mass="40723">MSKNSVRVDRISNLPDELLCHILSSLPTKIALKTTILSKRWTPLYKLLTSLRFDDESVHDLKVFRGFCRFVDAVMLSTQLIKTIHIISKFETMPLPPSIFSFGTLVVLKLKRLKVVGDISVDLPSLKTLYLIHIYLKNKDNFNKLLNGCPILENLQTHIYLIEQDQGDVRLKTLSNLITADIVAFDVPFRAIYNVQILKLRMKSRLSESDSYCKDFPVFQNLINLSLYFCYFRHWNDVAEVFQYFPKLQILNIFKMAIDKHLTINWKYPNSVPECISSHLRSCTINYEGWNDELQFTKYILQNAQLLEVMKIYAAGYFSPNSLYPEPNLRPLEELPSCPILSPKCKLLIDS</sequence>
<keyword evidence="3" id="KW-1185">Reference proteome</keyword>
<dbReference type="Pfam" id="PF00646">
    <property type="entry name" value="F-box"/>
    <property type="match status" value="1"/>
</dbReference>
<dbReference type="Pfam" id="PF08387">
    <property type="entry name" value="FBD"/>
    <property type="match status" value="1"/>
</dbReference>
<evidence type="ECO:0000313" key="3">
    <source>
        <dbReference type="Proteomes" id="UP000242715"/>
    </source>
</evidence>
<dbReference type="PANTHER" id="PTHR31900:SF34">
    <property type="entry name" value="EMB|CAB62440.1-RELATED"/>
    <property type="match status" value="1"/>
</dbReference>
<dbReference type="InterPro" id="IPR006566">
    <property type="entry name" value="FBD"/>
</dbReference>
<dbReference type="PROSITE" id="PS50181">
    <property type="entry name" value="FBOX"/>
    <property type="match status" value="1"/>
</dbReference>
<dbReference type="Gene3D" id="1.20.1280.50">
    <property type="match status" value="1"/>
</dbReference>
<dbReference type="CDD" id="cd22160">
    <property type="entry name" value="F-box_AtFBL13-like"/>
    <property type="match status" value="1"/>
</dbReference>
<dbReference type="InterPro" id="IPR001810">
    <property type="entry name" value="F-box_dom"/>
</dbReference>
<dbReference type="EMBL" id="DF974040">
    <property type="protein sequence ID" value="GAU44398.1"/>
    <property type="molecule type" value="Genomic_DNA"/>
</dbReference>
<dbReference type="InterPro" id="IPR050232">
    <property type="entry name" value="FBL13/AtMIF1-like"/>
</dbReference>
<name>A0A2Z6NIQ3_TRISU</name>
<dbReference type="Pfam" id="PF24758">
    <property type="entry name" value="LRR_At5g56370"/>
    <property type="match status" value="1"/>
</dbReference>
<reference evidence="3" key="1">
    <citation type="journal article" date="2017" name="Front. Plant Sci.">
        <title>Climate Clever Clovers: New Paradigm to Reduce the Environmental Footprint of Ruminants by Breeding Low Methanogenic Forages Utilizing Haplotype Variation.</title>
        <authorList>
            <person name="Kaur P."/>
            <person name="Appels R."/>
            <person name="Bayer P.E."/>
            <person name="Keeble-Gagnere G."/>
            <person name="Wang J."/>
            <person name="Hirakawa H."/>
            <person name="Shirasawa K."/>
            <person name="Vercoe P."/>
            <person name="Stefanova K."/>
            <person name="Durmic Z."/>
            <person name="Nichols P."/>
            <person name="Revell C."/>
            <person name="Isobe S.N."/>
            <person name="Edwards D."/>
            <person name="Erskine W."/>
        </authorList>
    </citation>
    <scope>NUCLEOTIDE SEQUENCE [LARGE SCALE GENOMIC DNA]</scope>
    <source>
        <strain evidence="3">cv. Daliak</strain>
    </source>
</reference>
<evidence type="ECO:0000259" key="1">
    <source>
        <dbReference type="PROSITE" id="PS50181"/>
    </source>
</evidence>
<protein>
    <recommendedName>
        <fullName evidence="1">F-box domain-containing protein</fullName>
    </recommendedName>
</protein>
<dbReference type="SUPFAM" id="SSF52047">
    <property type="entry name" value="RNI-like"/>
    <property type="match status" value="1"/>
</dbReference>
<gene>
    <name evidence="2" type="ORF">TSUD_246240</name>
</gene>
<dbReference type="InterPro" id="IPR036047">
    <property type="entry name" value="F-box-like_dom_sf"/>
</dbReference>
<dbReference type="SMART" id="SM00579">
    <property type="entry name" value="FBD"/>
    <property type="match status" value="1"/>
</dbReference>
<dbReference type="OrthoDB" id="594804at2759"/>
<dbReference type="AlphaFoldDB" id="A0A2Z6NIQ3"/>
<dbReference type="InterPro" id="IPR055411">
    <property type="entry name" value="LRR_FXL15/At3g58940/PEG3-like"/>
</dbReference>
<dbReference type="Proteomes" id="UP000242715">
    <property type="component" value="Unassembled WGS sequence"/>
</dbReference>
<dbReference type="InterPro" id="IPR032675">
    <property type="entry name" value="LRR_dom_sf"/>
</dbReference>
<accession>A0A2Z6NIQ3</accession>
<dbReference type="SUPFAM" id="SSF81383">
    <property type="entry name" value="F-box domain"/>
    <property type="match status" value="1"/>
</dbReference>